<evidence type="ECO:0000313" key="3">
    <source>
        <dbReference type="Proteomes" id="UP000290288"/>
    </source>
</evidence>
<comment type="caution">
    <text evidence="2">The sequence shown here is derived from an EMBL/GenBank/DDBJ whole genome shotgun (WGS) entry which is preliminary data.</text>
</comment>
<sequence>MEPPRTRATQRPTSKAKTKAPGETLPNGLLLCQCPDCVLHPGSHPLTGLPCSGESQGCWTTPVEYDRHQKIQRSRAAANIVFPSLSEHPEVPAPSDATIVLSQPATPDSPEIPPSTVSQSFEWERPPSLSTNAFPPSNLGEDHQSLIKELETVRSELQEARNVVGDDVLYFQHPPSLDCVVRTSKMEEKELDELCSLTSMAPSNSPVIAYQGVLARTKIFARQHLHHAQVPVRLQAKLTFKRVEEQQTALRQLLLHEWRRQRQALEESNFFDTVEYFISPVRTLPTSVLAIYLLVSTLHLLSGLSYDDCSFTLRTLRLVFGLLLLQSTSIHAASVHKAIHTDIRMVIKILDVQPRFKAMLTCPECSWVHEVDPDVPPNSPAFCQNIVFEESCGAPLTKKRRAGDQDQITVPIRQYIYQPMREYLACLFSRPDLAMYLDRNPTVSGGKDSNDMRDIWDGSGLKKLKGPDGKPFLLKGTGESRLVFSLNMDGFNPWGNKEAGKKVSVGAIYMVCLNLPPSLRYELENMFLVGVIPGPHGPSNHEINYFLKPLVDDMLQLWEEGVYLSRTVGCPHGRRVRCTLGPLVCDLPAACQMSRFGHYRSRLFCSECDCTMDQINDSLKKVWNPRTLKTHLFAATRWKEAKSVEEREQTTQQYGVRWSELLRLPYWDPIHFTVIDSMHAFYLRLFQHHCRSVWGMDVDFEDGVGVTYDIRSNQPTEDEMKIAEHILRHGTREMLSGLSRHVLRELCRQTSSLPFNRNKRVLLEQLLHYCVEQKWFTSEGVHLGSVEEADMNQSDTLSEGTSNVFPDPQAIEKFWLSASKTKLRQLVKDDLLILVKAKALPSLSMTEGQLEKLKNAELKAILEEKARCFHLSHIPPAYLS</sequence>
<keyword evidence="3" id="KW-1185">Reference proteome</keyword>
<dbReference type="AlphaFoldDB" id="A0A4Q2DMH0"/>
<evidence type="ECO:0008006" key="4">
    <source>
        <dbReference type="Google" id="ProtNLM"/>
    </source>
</evidence>
<dbReference type="STRING" id="2316362.A0A4Q2DMH0"/>
<dbReference type="EMBL" id="SDEE01000117">
    <property type="protein sequence ID" value="RXW21209.1"/>
    <property type="molecule type" value="Genomic_DNA"/>
</dbReference>
<dbReference type="Proteomes" id="UP000290288">
    <property type="component" value="Unassembled WGS sequence"/>
</dbReference>
<feature type="region of interest" description="Disordered" evidence="1">
    <location>
        <begin position="1"/>
        <end position="24"/>
    </location>
</feature>
<proteinExistence type="predicted"/>
<gene>
    <name evidence="2" type="ORF">EST38_g4657</name>
</gene>
<evidence type="ECO:0000256" key="1">
    <source>
        <dbReference type="SAM" id="MobiDB-lite"/>
    </source>
</evidence>
<evidence type="ECO:0000313" key="2">
    <source>
        <dbReference type="EMBL" id="RXW21209.1"/>
    </source>
</evidence>
<dbReference type="PANTHER" id="PTHR46579:SF2">
    <property type="entry name" value="C2H2-TYPE DOMAIN-CONTAINING PROTEIN"/>
    <property type="match status" value="1"/>
</dbReference>
<reference evidence="2 3" key="1">
    <citation type="submission" date="2019-01" db="EMBL/GenBank/DDBJ databases">
        <title>Draft genome sequence of Psathyrella aberdarensis IHI B618.</title>
        <authorList>
            <person name="Buettner E."/>
            <person name="Kellner H."/>
        </authorList>
    </citation>
    <scope>NUCLEOTIDE SEQUENCE [LARGE SCALE GENOMIC DNA]</scope>
    <source>
        <strain evidence="2 3">IHI B618</strain>
    </source>
</reference>
<name>A0A4Q2DMH0_9AGAR</name>
<organism evidence="2 3">
    <name type="scientific">Candolleomyces aberdarensis</name>
    <dbReference type="NCBI Taxonomy" id="2316362"/>
    <lineage>
        <taxon>Eukaryota</taxon>
        <taxon>Fungi</taxon>
        <taxon>Dikarya</taxon>
        <taxon>Basidiomycota</taxon>
        <taxon>Agaricomycotina</taxon>
        <taxon>Agaricomycetes</taxon>
        <taxon>Agaricomycetidae</taxon>
        <taxon>Agaricales</taxon>
        <taxon>Agaricineae</taxon>
        <taxon>Psathyrellaceae</taxon>
        <taxon>Candolleomyces</taxon>
    </lineage>
</organism>
<protein>
    <recommendedName>
        <fullName evidence="4">Transposase domain-containing protein</fullName>
    </recommendedName>
</protein>
<dbReference type="PANTHER" id="PTHR46579">
    <property type="entry name" value="F5/8 TYPE C DOMAIN-CONTAINING PROTEIN-RELATED"/>
    <property type="match status" value="1"/>
</dbReference>
<dbReference type="InterPro" id="IPR004242">
    <property type="entry name" value="Transposase_21"/>
</dbReference>
<dbReference type="OrthoDB" id="3248986at2759"/>
<dbReference type="Pfam" id="PF02992">
    <property type="entry name" value="Transposase_21"/>
    <property type="match status" value="1"/>
</dbReference>
<accession>A0A4Q2DMH0</accession>